<feature type="transmembrane region" description="Helical" evidence="1">
    <location>
        <begin position="236"/>
        <end position="258"/>
    </location>
</feature>
<keyword evidence="1" id="KW-0472">Membrane</keyword>
<comment type="caution">
    <text evidence="2">The sequence shown here is derived from an EMBL/GenBank/DDBJ whole genome shotgun (WGS) entry which is preliminary data.</text>
</comment>
<feature type="transmembrane region" description="Helical" evidence="1">
    <location>
        <begin position="190"/>
        <end position="210"/>
    </location>
</feature>
<feature type="transmembrane region" description="Helical" evidence="1">
    <location>
        <begin position="116"/>
        <end position="141"/>
    </location>
</feature>
<gene>
    <name evidence="2" type="ORF">J4573_23300</name>
</gene>
<feature type="transmembrane region" description="Helical" evidence="1">
    <location>
        <begin position="75"/>
        <end position="95"/>
    </location>
</feature>
<accession>A0A939PIZ2</accession>
<dbReference type="RefSeq" id="WP_208257921.1">
    <property type="nucleotide sequence ID" value="NZ_JAGEOJ010000009.1"/>
</dbReference>
<organism evidence="2 3">
    <name type="scientific">Actinomadura barringtoniae</name>
    <dbReference type="NCBI Taxonomy" id="1427535"/>
    <lineage>
        <taxon>Bacteria</taxon>
        <taxon>Bacillati</taxon>
        <taxon>Actinomycetota</taxon>
        <taxon>Actinomycetes</taxon>
        <taxon>Streptosporangiales</taxon>
        <taxon>Thermomonosporaceae</taxon>
        <taxon>Actinomadura</taxon>
    </lineage>
</organism>
<dbReference type="AlphaFoldDB" id="A0A939PIZ2"/>
<reference evidence="2" key="1">
    <citation type="submission" date="2021-03" db="EMBL/GenBank/DDBJ databases">
        <authorList>
            <person name="Kanchanasin P."/>
            <person name="Saeng-In P."/>
            <person name="Phongsopitanun W."/>
            <person name="Yuki M."/>
            <person name="Kudo T."/>
            <person name="Ohkuma M."/>
            <person name="Tanasupawat S."/>
        </authorList>
    </citation>
    <scope>NUCLEOTIDE SEQUENCE</scope>
    <source>
        <strain evidence="2">GKU 128</strain>
    </source>
</reference>
<feature type="transmembrane region" description="Helical" evidence="1">
    <location>
        <begin position="161"/>
        <end position="183"/>
    </location>
</feature>
<keyword evidence="1" id="KW-0812">Transmembrane</keyword>
<evidence type="ECO:0000313" key="2">
    <source>
        <dbReference type="EMBL" id="MBO2450049.1"/>
    </source>
</evidence>
<name>A0A939PIZ2_9ACTN</name>
<keyword evidence="3" id="KW-1185">Reference proteome</keyword>
<evidence type="ECO:0000313" key="3">
    <source>
        <dbReference type="Proteomes" id="UP000669179"/>
    </source>
</evidence>
<sequence length="264" mass="27777">MTATTTATAQATPSALTEPARPSLAILTAVEVRKMVDTRAGRWLLILIGLTAVAMMPVILFAADKDDQSLMEFLSASQIGVTLLLPVLGILSITSEWSQRTALSTFCLTPERHRVVIAKLAGGSALAAVFVAVGTVTAVLARTVGAVTGQSGGSWDLPISGLGKMLLLAVIALLSGAAFGMAFMNSPLAIVLYFVLPTVWTTLGQMVHWLKGPAGWLDTNRTLSAIGDANVSAGEWARAGTSLLVWLLIPMVIGLIRLSRREVK</sequence>
<dbReference type="EMBL" id="JAGEOJ010000009">
    <property type="protein sequence ID" value="MBO2450049.1"/>
    <property type="molecule type" value="Genomic_DNA"/>
</dbReference>
<dbReference type="Proteomes" id="UP000669179">
    <property type="component" value="Unassembled WGS sequence"/>
</dbReference>
<feature type="transmembrane region" description="Helical" evidence="1">
    <location>
        <begin position="43"/>
        <end position="63"/>
    </location>
</feature>
<proteinExistence type="predicted"/>
<keyword evidence="1" id="KW-1133">Transmembrane helix</keyword>
<protein>
    <submittedName>
        <fullName evidence="2">ABC transporter permease</fullName>
    </submittedName>
</protein>
<evidence type="ECO:0000256" key="1">
    <source>
        <dbReference type="SAM" id="Phobius"/>
    </source>
</evidence>